<reference evidence="2" key="2">
    <citation type="submission" date="2022-11" db="EMBL/GenBank/DDBJ databases">
        <title>Draft genome sequence of Sellimonas catena strain 18CBH55.</title>
        <authorList>
            <person name="Atsushi H."/>
            <person name="Moriya O."/>
            <person name="Mitsuo S."/>
        </authorList>
    </citation>
    <scope>NUCLEOTIDE SEQUENCE</scope>
    <source>
        <strain evidence="2">18CBH55</strain>
    </source>
</reference>
<dbReference type="EMBL" id="BSCH01000012">
    <property type="protein sequence ID" value="GLG90601.1"/>
    <property type="molecule type" value="Genomic_DNA"/>
</dbReference>
<comment type="caution">
    <text evidence="2">The sequence shown here is derived from an EMBL/GenBank/DDBJ whole genome shotgun (WGS) entry which is preliminary data.</text>
</comment>
<protein>
    <submittedName>
        <fullName evidence="2">TIGR02680 family protein</fullName>
    </submittedName>
</protein>
<feature type="coiled-coil region" evidence="1">
    <location>
        <begin position="270"/>
        <end position="378"/>
    </location>
</feature>
<dbReference type="InterPro" id="IPR013496">
    <property type="entry name" value="CHP02680"/>
</dbReference>
<sequence>MNSRWQANKIGLINFWYYDEQEFSFAKGRMLLRGSNGSGKSVTMQSVIPLLLDGNMNPERLDPFGSRDRKMSSYLLEDGDEREERTGYLYLEFKRCDSENYLTIGMGIRARKGKPLDKWYFAITDGRRIGKDFWLYKELDEKITLSKRELENRIGDGGRVIERQAEYMEYVNRQIFGFENVEEYKEMIDLLIQLRTPKLSKDFKPSIINEILSDSLQPLSDEDLLPMSEAIENMDTMNMNLKARREGKQAAEKINRVFEKYNRLVLYEKVQNYCEAKKRLNDTKREQEEDEQLLQKHQERVQELIAEQEKLDAGRETMEKERDSLKKSDAVGLKEREVELGKRISDQEIQLQKKKGQLADKQDTYIETEKKKKQEEDKAFEKRSEIGHLLEEMDEDAGDMAFEEHTFFADELLHNIEEPYGFESHQNQMEIVQERIGEGLKILQAADGKERRLEELRLQRERHQREEDLSARKVQEQENLLIQAQNEWKEMLYRWAGSNEELHIPSDTLKGMSGFAEHYGDHSDFAEVRTQAADIWMRKRDELDRQSRERKVRIQDLTQEYEKTKKELADWQNRKEPEPDRSEEVLENRRVLREKQIPYQEFYKVIEFGQNLSKEECDRLEEALAYMGILDALVIDESYKDQVLHLDTTGCDRYLFVQNGHVENSLLSVLDLNDTVNNLFFNQTITNILGRIAYGEDMQESTIVTKEGIYQIGVLTGTVTGNYEAGFLGTQARERNRQEKIRLCGEYMNVLEEEMTCLEQETGVLSKRMEILESEYQALPGDQDLRTAWKMLTEAEEREQKLREEGRRLEGEIGTAAAELRELKTKAGEIADKLYLSCRLDIFQKADGASRTYEKAFYQLKAGHEVYIQMIRYQKELEEQLEGLDFDMDQIRYDIGILERQMNKDKVEYDSVREQLKLTDYEKIKKRLDTCIEWLNAYPKRLQECVEEKAQKEEQIRGIREQIEKLKDKKLELEDKEEYLKRCFREELALEYAGFSPEFEEKPEEVRRALSAECQKMDRNSIIQDLNQVYFENRGVLNDYQPMQKELFGDGEIREGLPSPKRIDMTARYQGSVIPFGKLLGYLEEEIQDLTELIREGDRELFEDILANTVSRKIRGKINSSITWVENMNHLMGAMNTSSGLKLSLRWRSRTAETEGQLDTKELVELLKKDYRLMREEEAERLSMHFRSKVEEARKNARDSGGMVSFYQVMKKTLDYRKWFEFQLFFQKGGEKVKELTNSMFGTFSGGEKAMAMYVPLFSAVVAKYEGGREDAPRLISLDEAFAGVDNRNIRDMFRLMTEFRFDFLINSQVLWGDCDTLDALAIYQLIRPENAKFVTVMPYLWNGKTKELMEDENEMEKRAARA</sequence>
<dbReference type="Pfam" id="PF13558">
    <property type="entry name" value="SbcC_Walker_B"/>
    <property type="match status" value="1"/>
</dbReference>
<evidence type="ECO:0000256" key="1">
    <source>
        <dbReference type="SAM" id="Coils"/>
    </source>
</evidence>
<proteinExistence type="predicted"/>
<name>A0A9W6CBS6_9FIRM</name>
<dbReference type="NCBIfam" id="TIGR02680">
    <property type="entry name" value="TIGR02680 family protein"/>
    <property type="match status" value="1"/>
</dbReference>
<feature type="coiled-coil region" evidence="1">
    <location>
        <begin position="446"/>
        <end position="473"/>
    </location>
</feature>
<dbReference type="RefSeq" id="WP_281845399.1">
    <property type="nucleotide sequence ID" value="NZ_BSCH01000012.1"/>
</dbReference>
<evidence type="ECO:0000313" key="2">
    <source>
        <dbReference type="EMBL" id="GLG90601.1"/>
    </source>
</evidence>
<keyword evidence="1" id="KW-0175">Coiled coil</keyword>
<dbReference type="Gene3D" id="3.40.50.300">
    <property type="entry name" value="P-loop containing nucleotide triphosphate hydrolases"/>
    <property type="match status" value="2"/>
</dbReference>
<gene>
    <name evidence="2" type="ORF">Selli2_20280</name>
</gene>
<feature type="coiled-coil region" evidence="1">
    <location>
        <begin position="540"/>
        <end position="574"/>
    </location>
</feature>
<reference evidence="2" key="1">
    <citation type="submission" date="2022-11" db="EMBL/GenBank/DDBJ databases">
        <title>Draft genome sequence of Sellimonas catena strain 18CBH55.</title>
        <authorList>
            <person name="Hisatomi A."/>
            <person name="Ohkuma M."/>
            <person name="Sakamoto M."/>
        </authorList>
    </citation>
    <scope>NUCLEOTIDE SEQUENCE</scope>
    <source>
        <strain evidence="2">18CBH55</strain>
    </source>
</reference>
<organism evidence="2 3">
    <name type="scientific">Sellimonas catena</name>
    <dbReference type="NCBI Taxonomy" id="2994035"/>
    <lineage>
        <taxon>Bacteria</taxon>
        <taxon>Bacillati</taxon>
        <taxon>Bacillota</taxon>
        <taxon>Clostridia</taxon>
        <taxon>Lachnospirales</taxon>
        <taxon>Lachnospiraceae</taxon>
        <taxon>Sellimonas</taxon>
    </lineage>
</organism>
<dbReference type="Proteomes" id="UP001145094">
    <property type="component" value="Unassembled WGS sequence"/>
</dbReference>
<dbReference type="InterPro" id="IPR027417">
    <property type="entry name" value="P-loop_NTPase"/>
</dbReference>
<reference evidence="2" key="3">
    <citation type="journal article" date="2023" name="Int. J. Syst. Evol. Microbiol.">
        <title>Sellimonas catena sp. nov., isolated from human faeces.</title>
        <authorList>
            <person name="Hisatomi A."/>
            <person name="Ohkuma M."/>
            <person name="Sakamoto M."/>
        </authorList>
    </citation>
    <scope>NUCLEOTIDE SEQUENCE</scope>
    <source>
        <strain evidence="2">18CBH55</strain>
    </source>
</reference>
<evidence type="ECO:0000313" key="3">
    <source>
        <dbReference type="Proteomes" id="UP001145094"/>
    </source>
</evidence>
<accession>A0A9W6CBS6</accession>
<feature type="coiled-coil region" evidence="1">
    <location>
        <begin position="942"/>
        <end position="979"/>
    </location>
</feature>
<dbReference type="SUPFAM" id="SSF52540">
    <property type="entry name" value="P-loop containing nucleoside triphosphate hydrolases"/>
    <property type="match status" value="1"/>
</dbReference>